<evidence type="ECO:0000256" key="1">
    <source>
        <dbReference type="SAM" id="SignalP"/>
    </source>
</evidence>
<keyword evidence="1" id="KW-0732">Signal</keyword>
<dbReference type="AlphaFoldDB" id="A0A1N6KKM7"/>
<dbReference type="CDD" id="cd15482">
    <property type="entry name" value="Sialidase_non-viral"/>
    <property type="match status" value="1"/>
</dbReference>
<evidence type="ECO:0000313" key="2">
    <source>
        <dbReference type="EMBL" id="SIO56907.1"/>
    </source>
</evidence>
<dbReference type="EMBL" id="FSRM01000002">
    <property type="protein sequence ID" value="SIO56907.1"/>
    <property type="molecule type" value="Genomic_DNA"/>
</dbReference>
<proteinExistence type="predicted"/>
<dbReference type="Gene3D" id="2.120.10.10">
    <property type="match status" value="1"/>
</dbReference>
<evidence type="ECO:0008006" key="4">
    <source>
        <dbReference type="Google" id="ProtNLM"/>
    </source>
</evidence>
<reference evidence="2 3" key="1">
    <citation type="submission" date="2016-11" db="EMBL/GenBank/DDBJ databases">
        <authorList>
            <person name="Jaros S."/>
            <person name="Januszkiewicz K."/>
            <person name="Wedrychowicz H."/>
        </authorList>
    </citation>
    <scope>NUCLEOTIDE SEQUENCE [LARGE SCALE GENOMIC DNA]</scope>
    <source>
        <strain evidence="2 3">GAS86</strain>
    </source>
</reference>
<protein>
    <recommendedName>
        <fullName evidence="4">BNR repeat-like domain-containing protein</fullName>
    </recommendedName>
</protein>
<name>A0A1N6KKM7_9BURK</name>
<organism evidence="2 3">
    <name type="scientific">Paraburkholderia phenazinium</name>
    <dbReference type="NCBI Taxonomy" id="60549"/>
    <lineage>
        <taxon>Bacteria</taxon>
        <taxon>Pseudomonadati</taxon>
        <taxon>Pseudomonadota</taxon>
        <taxon>Betaproteobacteria</taxon>
        <taxon>Burkholderiales</taxon>
        <taxon>Burkholderiaceae</taxon>
        <taxon>Paraburkholderia</taxon>
    </lineage>
</organism>
<feature type="chain" id="PRO_5012975298" description="BNR repeat-like domain-containing protein" evidence="1">
    <location>
        <begin position="21"/>
        <end position="388"/>
    </location>
</feature>
<dbReference type="Proteomes" id="UP000184693">
    <property type="component" value="Unassembled WGS sequence"/>
</dbReference>
<dbReference type="InterPro" id="IPR036278">
    <property type="entry name" value="Sialidase_sf"/>
</dbReference>
<sequence>MTRWILVFLLSALAVGVSVAQVAPESPPGRIIAHSAASTQIFLGSPSLAVLPDGTYIVSHDTFGPGSKEDQVSLFASRDKGVTWKSLGQVSGQYWSSIFVARGALYLFGTDRSMGTPVIRRSDNGGATWTTPLDTSTGRFPMPGRYVTAPVPVLVDHGRIWRSFEIAEGGDLREVVMSAPVDADLLDTTAWSSTTHLRSDRRWLNGDFLSWEEGNMVSTGQALPSVVMRVNSRQGQEKAALVSLNAGADALSFDPARDFVDMPGGGKKFTIRFDARTKLYWSLTNAVLQNNGHENLERVRNTLALISSPDLRHWTIRRVLMEHSDRQKHGFQYVDWQIEGNDIIAVIRMAFDDAQGGAQSQHNSNYISFMRFPDFRQTLMQRPAPAPG</sequence>
<dbReference type="OrthoDB" id="9021327at2"/>
<accession>A0A1N6KKM7</accession>
<feature type="signal peptide" evidence="1">
    <location>
        <begin position="1"/>
        <end position="20"/>
    </location>
</feature>
<dbReference type="RefSeq" id="WP_074269110.1">
    <property type="nucleotide sequence ID" value="NZ_FSRM01000002.1"/>
</dbReference>
<evidence type="ECO:0000313" key="3">
    <source>
        <dbReference type="Proteomes" id="UP000184693"/>
    </source>
</evidence>
<dbReference type="SUPFAM" id="SSF50939">
    <property type="entry name" value="Sialidases"/>
    <property type="match status" value="1"/>
</dbReference>
<gene>
    <name evidence="2" type="ORF">SAMN05444168_7421</name>
</gene>